<dbReference type="AlphaFoldDB" id="A0A327JJR8"/>
<accession>A0A327JJR8</accession>
<reference evidence="1 2" key="1">
    <citation type="submission" date="2017-07" db="EMBL/GenBank/DDBJ databases">
        <title>Draft Genome Sequences of Select Purple Nonsulfur Bacteria.</title>
        <authorList>
            <person name="Lasarre B."/>
            <person name="Mckinlay J.B."/>
        </authorList>
    </citation>
    <scope>NUCLEOTIDE SEQUENCE [LARGE SCALE GENOMIC DNA]</scope>
    <source>
        <strain evidence="1 2">DSM 11907</strain>
    </source>
</reference>
<keyword evidence="2" id="KW-1185">Reference proteome</keyword>
<organism evidence="1 2">
    <name type="scientific">Rhodoplanes elegans</name>
    <dbReference type="NCBI Taxonomy" id="29408"/>
    <lineage>
        <taxon>Bacteria</taxon>
        <taxon>Pseudomonadati</taxon>
        <taxon>Pseudomonadota</taxon>
        <taxon>Alphaproteobacteria</taxon>
        <taxon>Hyphomicrobiales</taxon>
        <taxon>Nitrobacteraceae</taxon>
        <taxon>Rhodoplanes</taxon>
    </lineage>
</organism>
<name>A0A327JJR8_9BRAD</name>
<feature type="non-terminal residue" evidence="1">
    <location>
        <position position="1"/>
    </location>
</feature>
<evidence type="ECO:0000313" key="1">
    <source>
        <dbReference type="EMBL" id="RAI26569.1"/>
    </source>
</evidence>
<dbReference type="EMBL" id="NPEU01000928">
    <property type="protein sequence ID" value="RAI26569.1"/>
    <property type="molecule type" value="Genomic_DNA"/>
</dbReference>
<dbReference type="RefSeq" id="WP_170146134.1">
    <property type="nucleotide sequence ID" value="NZ_NPEU01000928.1"/>
</dbReference>
<proteinExistence type="predicted"/>
<comment type="caution">
    <text evidence="1">The sequence shown here is derived from an EMBL/GenBank/DDBJ whole genome shotgun (WGS) entry which is preliminary data.</text>
</comment>
<evidence type="ECO:0000313" key="2">
    <source>
        <dbReference type="Proteomes" id="UP000248863"/>
    </source>
</evidence>
<dbReference type="Proteomes" id="UP000248863">
    <property type="component" value="Unassembled WGS sequence"/>
</dbReference>
<protein>
    <submittedName>
        <fullName evidence="1">Uncharacterized protein</fullName>
    </submittedName>
</protein>
<gene>
    <name evidence="1" type="ORF">CH338_30665</name>
</gene>
<sequence length="143" mass="15717">YDFRVVLRGDQWAMPVLDLGFSEVEVFRADDDFKHISSPIAFGSALETVYVKATVAAWDAARHTLVAKLLHGAGYASVKTHDAVETKPVVGTDGLVRDGAIERIWTFQFASGSGITGCKIEFTGTTNNARVTYHVERRTHTTE</sequence>